<dbReference type="GO" id="GO:0003700">
    <property type="term" value="F:DNA-binding transcription factor activity"/>
    <property type="evidence" value="ECO:0007669"/>
    <property type="project" value="InterPro"/>
</dbReference>
<dbReference type="AlphaFoldDB" id="B3PD10"/>
<name>B3PD10_CELJU</name>
<evidence type="ECO:0000259" key="4">
    <source>
        <dbReference type="PROSITE" id="PS50987"/>
    </source>
</evidence>
<dbReference type="GO" id="GO:0003677">
    <property type="term" value="F:DNA binding"/>
    <property type="evidence" value="ECO:0007669"/>
    <property type="project" value="UniProtKB-KW"/>
</dbReference>
<dbReference type="PROSITE" id="PS50987">
    <property type="entry name" value="HTH_ARSR_2"/>
    <property type="match status" value="1"/>
</dbReference>
<feature type="domain" description="HTH arsR-type" evidence="4">
    <location>
        <begin position="62"/>
        <end position="155"/>
    </location>
</feature>
<keyword evidence="6" id="KW-1185">Reference proteome</keyword>
<dbReference type="PANTHER" id="PTHR33154:SF28">
    <property type="entry name" value="HTH-TYPE TRANSCRIPTIONAL REGULATOR YGAV-RELATED"/>
    <property type="match status" value="1"/>
</dbReference>
<dbReference type="SMART" id="SM00418">
    <property type="entry name" value="HTH_ARSR"/>
    <property type="match status" value="1"/>
</dbReference>
<sequence length="155" mass="17140">MPEARLRAVNLHHPIYPAIKKIFEHTNLEVANLKIANTINKDYSEAKNMPNHKPKSLALSDLQQHAQAATALLKVLANENRLMILCTLMGGEMSVGELNTAVPLSQSALSQHLASLREAGLVSTRKEAQTVYYRLQGDEAIRVIAVLQSIYCPQD</sequence>
<dbReference type="InterPro" id="IPR011991">
    <property type="entry name" value="ArsR-like_HTH"/>
</dbReference>
<evidence type="ECO:0000256" key="1">
    <source>
        <dbReference type="ARBA" id="ARBA00023015"/>
    </source>
</evidence>
<reference evidence="5 6" key="1">
    <citation type="journal article" date="2008" name="J. Bacteriol.">
        <title>Insights into plant cell wall degradation from the genome sequence of the soil bacterium Cellvibrio japonicus.</title>
        <authorList>
            <person name="Deboy R.T."/>
            <person name="Mongodin E.F."/>
            <person name="Fouts D.E."/>
            <person name="Tailford L.E."/>
            <person name="Khouri H."/>
            <person name="Emerson J.B."/>
            <person name="Mohamoud Y."/>
            <person name="Watkins K."/>
            <person name="Henrissat B."/>
            <person name="Gilbert H.J."/>
            <person name="Nelson K.E."/>
        </authorList>
    </citation>
    <scope>NUCLEOTIDE SEQUENCE [LARGE SCALE GENOMIC DNA]</scope>
    <source>
        <strain evidence="5 6">Ueda107</strain>
    </source>
</reference>
<proteinExistence type="predicted"/>
<evidence type="ECO:0000313" key="6">
    <source>
        <dbReference type="Proteomes" id="UP000001036"/>
    </source>
</evidence>
<keyword evidence="2" id="KW-0238">DNA-binding</keyword>
<dbReference type="Gene3D" id="1.10.10.10">
    <property type="entry name" value="Winged helix-like DNA-binding domain superfamily/Winged helix DNA-binding domain"/>
    <property type="match status" value="1"/>
</dbReference>
<dbReference type="CDD" id="cd00090">
    <property type="entry name" value="HTH_ARSR"/>
    <property type="match status" value="1"/>
</dbReference>
<dbReference type="STRING" id="498211.CJA_1374"/>
<accession>B3PD10</accession>
<dbReference type="InterPro" id="IPR036390">
    <property type="entry name" value="WH_DNA-bd_sf"/>
</dbReference>
<dbReference type="NCBIfam" id="NF033788">
    <property type="entry name" value="HTH_metalloreg"/>
    <property type="match status" value="1"/>
</dbReference>
<organism evidence="5 6">
    <name type="scientific">Cellvibrio japonicus (strain Ueda107)</name>
    <name type="common">Pseudomonas fluorescens subsp. cellulosa</name>
    <dbReference type="NCBI Taxonomy" id="498211"/>
    <lineage>
        <taxon>Bacteria</taxon>
        <taxon>Pseudomonadati</taxon>
        <taxon>Pseudomonadota</taxon>
        <taxon>Gammaproteobacteria</taxon>
        <taxon>Cellvibrionales</taxon>
        <taxon>Cellvibrionaceae</taxon>
        <taxon>Cellvibrio</taxon>
    </lineage>
</organism>
<keyword evidence="3" id="KW-0804">Transcription</keyword>
<dbReference type="KEGG" id="cja:CJA_1374"/>
<dbReference type="SUPFAM" id="SSF46785">
    <property type="entry name" value="Winged helix' DNA-binding domain"/>
    <property type="match status" value="1"/>
</dbReference>
<dbReference type="Proteomes" id="UP000001036">
    <property type="component" value="Chromosome"/>
</dbReference>
<evidence type="ECO:0000313" key="5">
    <source>
        <dbReference type="EMBL" id="ACE85237.1"/>
    </source>
</evidence>
<dbReference type="InterPro" id="IPR036388">
    <property type="entry name" value="WH-like_DNA-bd_sf"/>
</dbReference>
<dbReference type="EMBL" id="CP000934">
    <property type="protein sequence ID" value="ACE85237.1"/>
    <property type="molecule type" value="Genomic_DNA"/>
</dbReference>
<evidence type="ECO:0000256" key="3">
    <source>
        <dbReference type="ARBA" id="ARBA00023163"/>
    </source>
</evidence>
<dbReference type="PANTHER" id="PTHR33154">
    <property type="entry name" value="TRANSCRIPTIONAL REGULATOR, ARSR FAMILY"/>
    <property type="match status" value="1"/>
</dbReference>
<evidence type="ECO:0000256" key="2">
    <source>
        <dbReference type="ARBA" id="ARBA00023125"/>
    </source>
</evidence>
<dbReference type="PRINTS" id="PR00778">
    <property type="entry name" value="HTHARSR"/>
</dbReference>
<gene>
    <name evidence="5" type="ordered locus">CJA_1374</name>
</gene>
<protein>
    <submittedName>
        <fullName evidence="5">Transcriptional activator</fullName>
    </submittedName>
</protein>
<dbReference type="HOGENOM" id="CLU_097806_6_4_6"/>
<dbReference type="InterPro" id="IPR001845">
    <property type="entry name" value="HTH_ArsR_DNA-bd_dom"/>
</dbReference>
<dbReference type="eggNOG" id="COG0640">
    <property type="taxonomic scope" value="Bacteria"/>
</dbReference>
<keyword evidence="1" id="KW-0805">Transcription regulation</keyword>
<dbReference type="InterPro" id="IPR051081">
    <property type="entry name" value="HTH_MetalResp_TranReg"/>
</dbReference>
<dbReference type="Pfam" id="PF01022">
    <property type="entry name" value="HTH_5"/>
    <property type="match status" value="1"/>
</dbReference>